<accession>A0A5C6RYA3</accession>
<dbReference type="Gene3D" id="3.40.50.150">
    <property type="entry name" value="Vaccinia Virus protein VP39"/>
    <property type="match status" value="1"/>
</dbReference>
<dbReference type="Pfam" id="PF05175">
    <property type="entry name" value="MTS"/>
    <property type="match status" value="1"/>
</dbReference>
<dbReference type="GO" id="GO:0032259">
    <property type="term" value="P:methylation"/>
    <property type="evidence" value="ECO:0007669"/>
    <property type="project" value="UniProtKB-KW"/>
</dbReference>
<dbReference type="PANTHER" id="PTHR18895:SF74">
    <property type="entry name" value="MTRF1L RELEASE FACTOR GLUTAMINE METHYLTRANSFERASE"/>
    <property type="match status" value="1"/>
</dbReference>
<dbReference type="GO" id="GO:0003676">
    <property type="term" value="F:nucleic acid binding"/>
    <property type="evidence" value="ECO:0007669"/>
    <property type="project" value="InterPro"/>
</dbReference>
<keyword evidence="3 8" id="KW-0808">Transferase</keyword>
<evidence type="ECO:0000259" key="7">
    <source>
        <dbReference type="Pfam" id="PF17827"/>
    </source>
</evidence>
<evidence type="ECO:0000256" key="3">
    <source>
        <dbReference type="ARBA" id="ARBA00022679"/>
    </source>
</evidence>
<comment type="caution">
    <text evidence="8">The sequence shown here is derived from an EMBL/GenBank/DDBJ whole genome shotgun (WGS) entry which is preliminary data.</text>
</comment>
<keyword evidence="2 8" id="KW-0489">Methyltransferase</keyword>
<name>A0A5C6RYA3_9FLAO</name>
<feature type="domain" description="Methyltransferase small" evidence="6">
    <location>
        <begin position="114"/>
        <end position="201"/>
    </location>
</feature>
<dbReference type="GO" id="GO:0102559">
    <property type="term" value="F:peptide chain release factor N(5)-glutamine methyltransferase activity"/>
    <property type="evidence" value="ECO:0007669"/>
    <property type="project" value="UniProtKB-EC"/>
</dbReference>
<dbReference type="SUPFAM" id="SSF53335">
    <property type="entry name" value="S-adenosyl-L-methionine-dependent methyltransferases"/>
    <property type="match status" value="1"/>
</dbReference>
<gene>
    <name evidence="8" type="primary">prmC</name>
    <name evidence="8" type="ORF">FRY74_01675</name>
</gene>
<dbReference type="AlphaFoldDB" id="A0A5C6RYA3"/>
<dbReference type="InterPro" id="IPR029063">
    <property type="entry name" value="SAM-dependent_MTases_sf"/>
</dbReference>
<reference evidence="8 9" key="1">
    <citation type="submission" date="2019-08" db="EMBL/GenBank/DDBJ databases">
        <title>Genome of Vicingus serpentipes NCIMB 15042.</title>
        <authorList>
            <person name="Bowman J.P."/>
        </authorList>
    </citation>
    <scope>NUCLEOTIDE SEQUENCE [LARGE SCALE GENOMIC DNA]</scope>
    <source>
        <strain evidence="8 9">NCIMB 15042</strain>
    </source>
</reference>
<dbReference type="InterPro" id="IPR050320">
    <property type="entry name" value="N5-glutamine_MTase"/>
</dbReference>
<dbReference type="Pfam" id="PF17827">
    <property type="entry name" value="PrmC_N"/>
    <property type="match status" value="1"/>
</dbReference>
<evidence type="ECO:0000256" key="4">
    <source>
        <dbReference type="ARBA" id="ARBA00022691"/>
    </source>
</evidence>
<dbReference type="NCBIfam" id="TIGR03534">
    <property type="entry name" value="RF_mod_PrmC"/>
    <property type="match status" value="1"/>
</dbReference>
<proteinExistence type="predicted"/>
<dbReference type="EC" id="2.1.1.297" evidence="1"/>
<dbReference type="OrthoDB" id="9800643at2"/>
<dbReference type="InterPro" id="IPR002052">
    <property type="entry name" value="DNA_methylase_N6_adenine_CS"/>
</dbReference>
<dbReference type="PROSITE" id="PS00092">
    <property type="entry name" value="N6_MTASE"/>
    <property type="match status" value="1"/>
</dbReference>
<dbReference type="CDD" id="cd02440">
    <property type="entry name" value="AdoMet_MTases"/>
    <property type="match status" value="1"/>
</dbReference>
<evidence type="ECO:0000256" key="2">
    <source>
        <dbReference type="ARBA" id="ARBA00022603"/>
    </source>
</evidence>
<dbReference type="InterPro" id="IPR007848">
    <property type="entry name" value="Small_mtfrase_dom"/>
</dbReference>
<evidence type="ECO:0000256" key="5">
    <source>
        <dbReference type="ARBA" id="ARBA00048391"/>
    </source>
</evidence>
<dbReference type="InterPro" id="IPR019874">
    <property type="entry name" value="RF_methyltr_PrmC"/>
</dbReference>
<dbReference type="Gene3D" id="1.10.8.10">
    <property type="entry name" value="DNA helicase RuvA subunit, C-terminal domain"/>
    <property type="match status" value="1"/>
</dbReference>
<dbReference type="NCBIfam" id="TIGR00536">
    <property type="entry name" value="hemK_fam"/>
    <property type="match status" value="1"/>
</dbReference>
<protein>
    <recommendedName>
        <fullName evidence="1">peptide chain release factor N(5)-glutamine methyltransferase</fullName>
        <ecNumber evidence="1">2.1.1.297</ecNumber>
    </recommendedName>
</protein>
<evidence type="ECO:0000313" key="9">
    <source>
        <dbReference type="Proteomes" id="UP000321721"/>
    </source>
</evidence>
<dbReference type="EMBL" id="VOOS01000001">
    <property type="protein sequence ID" value="TXB67368.1"/>
    <property type="molecule type" value="Genomic_DNA"/>
</dbReference>
<evidence type="ECO:0000313" key="8">
    <source>
        <dbReference type="EMBL" id="TXB67368.1"/>
    </source>
</evidence>
<dbReference type="InterPro" id="IPR040758">
    <property type="entry name" value="PrmC_N"/>
</dbReference>
<dbReference type="Proteomes" id="UP000321721">
    <property type="component" value="Unassembled WGS sequence"/>
</dbReference>
<comment type="catalytic activity">
    <reaction evidence="5">
        <text>L-glutaminyl-[peptide chain release factor] + S-adenosyl-L-methionine = N(5)-methyl-L-glutaminyl-[peptide chain release factor] + S-adenosyl-L-homocysteine + H(+)</text>
        <dbReference type="Rhea" id="RHEA:42896"/>
        <dbReference type="Rhea" id="RHEA-COMP:10271"/>
        <dbReference type="Rhea" id="RHEA-COMP:10272"/>
        <dbReference type="ChEBI" id="CHEBI:15378"/>
        <dbReference type="ChEBI" id="CHEBI:30011"/>
        <dbReference type="ChEBI" id="CHEBI:57856"/>
        <dbReference type="ChEBI" id="CHEBI:59789"/>
        <dbReference type="ChEBI" id="CHEBI:61891"/>
        <dbReference type="EC" id="2.1.1.297"/>
    </reaction>
</comment>
<evidence type="ECO:0000256" key="1">
    <source>
        <dbReference type="ARBA" id="ARBA00012771"/>
    </source>
</evidence>
<feature type="domain" description="Release factor glutamine methyltransferase N-terminal" evidence="7">
    <location>
        <begin position="26"/>
        <end position="79"/>
    </location>
</feature>
<keyword evidence="9" id="KW-1185">Reference proteome</keyword>
<organism evidence="8 9">
    <name type="scientific">Vicingus serpentipes</name>
    <dbReference type="NCBI Taxonomy" id="1926625"/>
    <lineage>
        <taxon>Bacteria</taxon>
        <taxon>Pseudomonadati</taxon>
        <taxon>Bacteroidota</taxon>
        <taxon>Flavobacteriia</taxon>
        <taxon>Flavobacteriales</taxon>
        <taxon>Vicingaceae</taxon>
        <taxon>Vicingus</taxon>
    </lineage>
</organism>
<evidence type="ECO:0000259" key="6">
    <source>
        <dbReference type="Pfam" id="PF05175"/>
    </source>
</evidence>
<dbReference type="RefSeq" id="WP_147097977.1">
    <property type="nucleotide sequence ID" value="NZ_VOOS01000001.1"/>
</dbReference>
<dbReference type="PANTHER" id="PTHR18895">
    <property type="entry name" value="HEMK METHYLTRANSFERASE"/>
    <property type="match status" value="1"/>
</dbReference>
<keyword evidence="4" id="KW-0949">S-adenosyl-L-methionine</keyword>
<sequence>MPENSIRAIKTYFINELNSFYEQSELESMFYITVAHYFNFEKKDFILTPDKRFSESELLKIIYCVKDLKNGKPLAYIFGEWEFFGLPIKVNESTLIPRPETEELVDIILKESNQVVDILDIGTGSGCIPITLKKQNNNYQVFAVDVSKEALKVATQNAQLNEVEVTFLEYDILKNRNSIFQQQFDVIVSNPPYIPGSDKTEMANNVLDFEPHLALFVANHEPLLFYDAIADFAKINLKNNGKLYFEIHENYGNETLDLIESKGFSDARLIKDINGKNRIVSAQLIN</sequence>
<dbReference type="InterPro" id="IPR004556">
    <property type="entry name" value="HemK-like"/>
</dbReference>